<keyword evidence="7 10" id="KW-0624">Polysaccharide degradation</keyword>
<proteinExistence type="inferred from homology"/>
<feature type="binding site" evidence="9">
    <location>
        <position position="654"/>
    </location>
    <ligand>
        <name>substrate</name>
    </ligand>
</feature>
<evidence type="ECO:0000256" key="9">
    <source>
        <dbReference type="PIRSR" id="PIRSR601554-2"/>
    </source>
</evidence>
<feature type="active site" description="Proton donor" evidence="8">
    <location>
        <position position="539"/>
    </location>
</feature>
<dbReference type="SUPFAM" id="SSF51445">
    <property type="entry name" value="(Trans)glycosidases"/>
    <property type="match status" value="1"/>
</dbReference>
<evidence type="ECO:0000256" key="1">
    <source>
        <dbReference type="ARBA" id="ARBA00000546"/>
    </source>
</evidence>
<evidence type="ECO:0000256" key="8">
    <source>
        <dbReference type="PIRSR" id="PIRSR601554-1"/>
    </source>
</evidence>
<dbReference type="EMBL" id="CABITT030000006">
    <property type="protein sequence ID" value="VVB07402.1"/>
    <property type="molecule type" value="Genomic_DNA"/>
</dbReference>
<dbReference type="FunFam" id="3.20.20.80:FF:000066">
    <property type="entry name" value="Beta-amylase"/>
    <property type="match status" value="1"/>
</dbReference>
<dbReference type="InterPro" id="IPR013187">
    <property type="entry name" value="F-box-assoc_dom_typ3"/>
</dbReference>
<evidence type="ECO:0000256" key="10">
    <source>
        <dbReference type="RuleBase" id="RU000509"/>
    </source>
</evidence>
<dbReference type="PANTHER" id="PTHR31352:SF40">
    <property type="entry name" value="BETA-AMYLASE 6"/>
    <property type="match status" value="1"/>
</dbReference>
<feature type="domain" description="F-box associated beta-propeller type 3" evidence="11">
    <location>
        <begin position="61"/>
        <end position="147"/>
    </location>
</feature>
<evidence type="ECO:0000256" key="5">
    <source>
        <dbReference type="ARBA" id="ARBA00023277"/>
    </source>
</evidence>
<dbReference type="InterPro" id="IPR017853">
    <property type="entry name" value="GH"/>
</dbReference>
<dbReference type="OrthoDB" id="1660156at2759"/>
<comment type="similarity">
    <text evidence="2 10">Belongs to the glycosyl hydrolase 14 family.</text>
</comment>
<feature type="binding site" evidence="9">
    <location>
        <position position="446"/>
    </location>
    <ligand>
        <name>substrate</name>
    </ligand>
</feature>
<feature type="binding site" evidence="9">
    <location>
        <position position="696"/>
    </location>
    <ligand>
        <name>substrate</name>
    </ligand>
</feature>
<organism evidence="12 13">
    <name type="scientific">Arabis nemorensis</name>
    <dbReference type="NCBI Taxonomy" id="586526"/>
    <lineage>
        <taxon>Eukaryota</taxon>
        <taxon>Viridiplantae</taxon>
        <taxon>Streptophyta</taxon>
        <taxon>Embryophyta</taxon>
        <taxon>Tracheophyta</taxon>
        <taxon>Spermatophyta</taxon>
        <taxon>Magnoliopsida</taxon>
        <taxon>eudicotyledons</taxon>
        <taxon>Gunneridae</taxon>
        <taxon>Pentapetalae</taxon>
        <taxon>rosids</taxon>
        <taxon>malvids</taxon>
        <taxon>Brassicales</taxon>
        <taxon>Brassicaceae</taxon>
        <taxon>Arabideae</taxon>
        <taxon>Arabis</taxon>
    </lineage>
</organism>
<dbReference type="Pfam" id="PF01373">
    <property type="entry name" value="Glyco_hydro_14"/>
    <property type="match status" value="1"/>
</dbReference>
<evidence type="ECO:0000259" key="11">
    <source>
        <dbReference type="Pfam" id="PF08268"/>
    </source>
</evidence>
<dbReference type="GO" id="GO:0000272">
    <property type="term" value="P:polysaccharide catabolic process"/>
    <property type="evidence" value="ECO:0007669"/>
    <property type="project" value="UniProtKB-KW"/>
</dbReference>
<dbReference type="PRINTS" id="PR00842">
    <property type="entry name" value="GLHYDLASE14B"/>
</dbReference>
<dbReference type="NCBIfam" id="TIGR01640">
    <property type="entry name" value="F_box_assoc_1"/>
    <property type="match status" value="1"/>
</dbReference>
<comment type="catalytic activity">
    <reaction evidence="1 10">
        <text>Hydrolysis of (1-&gt;4)-alpha-D-glucosidic linkages in polysaccharides so as to remove successive maltose units from the non-reducing ends of the chains.</text>
        <dbReference type="EC" id="3.2.1.2"/>
    </reaction>
</comment>
<keyword evidence="4 10" id="KW-0378">Hydrolase</keyword>
<feature type="binding site" evidence="9">
    <location>
        <position position="649"/>
    </location>
    <ligand>
        <name>substrate</name>
    </ligand>
</feature>
<gene>
    <name evidence="12" type="ORF">ANE_LOCUS17846</name>
</gene>
<dbReference type="Gene3D" id="3.20.20.80">
    <property type="entry name" value="Glycosidases"/>
    <property type="match status" value="1"/>
</dbReference>
<comment type="caution">
    <text evidence="12">The sequence shown here is derived from an EMBL/GenBank/DDBJ whole genome shotgun (WGS) entry which is preliminary data.</text>
</comment>
<dbReference type="PRINTS" id="PR00750">
    <property type="entry name" value="BETAAMYLASE"/>
</dbReference>
<keyword evidence="5 10" id="KW-0119">Carbohydrate metabolism</keyword>
<dbReference type="PANTHER" id="PTHR31352">
    <property type="entry name" value="BETA-AMYLASE 1, CHLOROPLASTIC"/>
    <property type="match status" value="1"/>
</dbReference>
<dbReference type="InterPro" id="IPR018238">
    <property type="entry name" value="Glyco_hydro_14_CS"/>
</dbReference>
<evidence type="ECO:0000256" key="3">
    <source>
        <dbReference type="ARBA" id="ARBA00012594"/>
    </source>
</evidence>
<feature type="domain" description="F-box associated beta-propeller type 3" evidence="11">
    <location>
        <begin position="170"/>
        <end position="295"/>
    </location>
</feature>
<feature type="binding site" evidence="9">
    <location>
        <begin position="735"/>
        <end position="736"/>
    </location>
    <ligand>
        <name>substrate</name>
    </ligand>
</feature>
<sequence>MKTRRRNVSEDHDLTITRRNTRSKTSMNRIEYTDPIPIDLIMEIFARLPAKSVTRSSARPHLLFMCKKICEVLFFSSPQPQNPDENLSHVVANYHMKSPFDVQYSHCGGLVCFIDKPIIKRKAGTALVVCNPSTGQSLTLPKVKTIRLEELETFHGEGSNVVYYIILLMVKGFLVNYNGKLGVIVSHMRGDVYGSDTSFKLWVLEDAEKQEWSEHTYVFPALWKNLVGNISLHFVGVTRSSNEIVLSPNKQYGNEIVPFYVFYYKTERNTVRRVEIQGMEPFKAQGSMTSVLRMMNPNLITGKNLHKGSSIFLRGEESTHQLQWRFSIKQGSLRTIQATATKTETEARETNTTTRYDDKMLNNYVPVYVMLQLGVITNDNVLSNKDKIKKQLKKLKQSQVDGVMVDVWWGIVESNGPKQYNWSAYRDLFEIVQSYGLKLQAIMSFHRCGGNIGDDVNIPIPKWVIEIGDSNPDIFYTNKSGNRNKECLSLSVDNLSLFKGRTAVEMYRDYMKSFRENMEDFISSGVIIDIEVGLGPAGELRYPSYSETQGWVFPGIGEFQCYDKYLRLDYEEEVRRIGHPEWKLPENAGKYNDIPEATGFFEYSNGTYLTEEGNFFLSWYSRKLLLHGDQILDEANKVFLGCKLKLAAKVSGIHWWYKSDSHAAELTAGYYNLKNRDGYRAIAKIMRRHHAILNFTCLEMRNTEQPAKAKSGPQELVQQVLSCGWREGIEVAGENALPRFDRDGYNQIILNARPNGINQDGKPRMFGFTYLRLSDKLLSEPNFSTFKTFLKRMHANQEYCPEPERYNHELFPLERSRSDESLEKFIEETEPIDPFPWLEETDMSIRPFESIMSLLKSIVLRNKS</sequence>
<dbReference type="InterPro" id="IPR001371">
    <property type="entry name" value="Glyco_hydro_14B_pln"/>
</dbReference>
<name>A0A565C1D3_9BRAS</name>
<evidence type="ECO:0000256" key="6">
    <source>
        <dbReference type="ARBA" id="ARBA00023295"/>
    </source>
</evidence>
<dbReference type="PROSITE" id="PS00679">
    <property type="entry name" value="BETA_AMYLASE_2"/>
    <property type="match status" value="1"/>
</dbReference>
<feature type="active site" description="Proton acceptor" evidence="8">
    <location>
        <position position="734"/>
    </location>
</feature>
<dbReference type="InterPro" id="IPR017451">
    <property type="entry name" value="F-box-assoc_interact_dom"/>
</dbReference>
<keyword evidence="6 10" id="KW-0326">Glycosidase</keyword>
<accession>A0A565C1D3</accession>
<dbReference type="Proteomes" id="UP000489600">
    <property type="component" value="Unassembled WGS sequence"/>
</dbReference>
<dbReference type="GO" id="GO:0016161">
    <property type="term" value="F:beta-amylase activity"/>
    <property type="evidence" value="ECO:0007669"/>
    <property type="project" value="UniProtKB-EC"/>
</dbReference>
<reference evidence="12" key="1">
    <citation type="submission" date="2019-07" db="EMBL/GenBank/DDBJ databases">
        <authorList>
            <person name="Dittberner H."/>
        </authorList>
    </citation>
    <scope>NUCLEOTIDE SEQUENCE [LARGE SCALE GENOMIC DNA]</scope>
</reference>
<evidence type="ECO:0000256" key="7">
    <source>
        <dbReference type="ARBA" id="ARBA00023326"/>
    </source>
</evidence>
<dbReference type="EC" id="3.2.1.2" evidence="3 10"/>
<evidence type="ECO:0000313" key="13">
    <source>
        <dbReference type="Proteomes" id="UP000489600"/>
    </source>
</evidence>
<dbReference type="Pfam" id="PF08268">
    <property type="entry name" value="FBA_3"/>
    <property type="match status" value="2"/>
</dbReference>
<feature type="binding site" evidence="9">
    <location>
        <position position="772"/>
    </location>
    <ligand>
        <name>substrate</name>
    </ligand>
</feature>
<feature type="binding site" evidence="9">
    <location>
        <position position="454"/>
    </location>
    <ligand>
        <name>substrate</name>
    </ligand>
</feature>
<protein>
    <recommendedName>
        <fullName evidence="3 10">Beta-amylase</fullName>
        <ecNumber evidence="3 10">3.2.1.2</ecNumber>
    </recommendedName>
</protein>
<evidence type="ECO:0000313" key="12">
    <source>
        <dbReference type="EMBL" id="VVB07402.1"/>
    </source>
</evidence>
<dbReference type="AlphaFoldDB" id="A0A565C1D3"/>
<evidence type="ECO:0000256" key="4">
    <source>
        <dbReference type="ARBA" id="ARBA00022801"/>
    </source>
</evidence>
<feature type="binding site" evidence="9">
    <location>
        <position position="406"/>
    </location>
    <ligand>
        <name>substrate</name>
    </ligand>
</feature>
<keyword evidence="13" id="KW-1185">Reference proteome</keyword>
<evidence type="ECO:0000256" key="2">
    <source>
        <dbReference type="ARBA" id="ARBA00005652"/>
    </source>
</evidence>
<dbReference type="InterPro" id="IPR001554">
    <property type="entry name" value="Glyco_hydro_14"/>
</dbReference>